<name>A0A061AGM9_9MOLU</name>
<comment type="function">
    <text evidence="1 9">May be involved in recombinational repair of damaged DNA.</text>
</comment>
<reference evidence="13" key="1">
    <citation type="submission" date="2014-05" db="EMBL/GenBank/DDBJ databases">
        <authorList>
            <person name="Kube M."/>
        </authorList>
    </citation>
    <scope>NUCLEOTIDE SEQUENCE [LARGE SCALE GENOMIC DNA]</scope>
</reference>
<dbReference type="PANTHER" id="PTHR11059:SF0">
    <property type="entry name" value="DNA REPAIR PROTEIN RECN"/>
    <property type="match status" value="1"/>
</dbReference>
<comment type="similarity">
    <text evidence="2 9">Belongs to the RecN family.</text>
</comment>
<dbReference type="NCBIfam" id="TIGR00634">
    <property type="entry name" value="recN"/>
    <property type="match status" value="1"/>
</dbReference>
<dbReference type="EMBL" id="LK028559">
    <property type="protein sequence ID" value="CDR30696.1"/>
    <property type="molecule type" value="Genomic_DNA"/>
</dbReference>
<dbReference type="OrthoDB" id="9806954at2"/>
<evidence type="ECO:0000256" key="3">
    <source>
        <dbReference type="ARBA" id="ARBA00021315"/>
    </source>
</evidence>
<dbReference type="InterPro" id="IPR027417">
    <property type="entry name" value="P-loop_NTPase"/>
</dbReference>
<dbReference type="InParanoid" id="A0A061AGM9"/>
<evidence type="ECO:0000256" key="10">
    <source>
        <dbReference type="SAM" id="Coils"/>
    </source>
</evidence>
<keyword evidence="13" id="KW-1185">Reference proteome</keyword>
<dbReference type="GO" id="GO:0006281">
    <property type="term" value="P:DNA repair"/>
    <property type="evidence" value="ECO:0007669"/>
    <property type="project" value="UniProtKB-KW"/>
</dbReference>
<keyword evidence="6" id="KW-0067">ATP-binding</keyword>
<gene>
    <name evidence="12" type="primary">recN</name>
    <name evidence="12" type="ORF">Aocu_06230</name>
</gene>
<evidence type="ECO:0000256" key="2">
    <source>
        <dbReference type="ARBA" id="ARBA00009441"/>
    </source>
</evidence>
<evidence type="ECO:0000256" key="6">
    <source>
        <dbReference type="ARBA" id="ARBA00022840"/>
    </source>
</evidence>
<dbReference type="GO" id="GO:0005524">
    <property type="term" value="F:ATP binding"/>
    <property type="evidence" value="ECO:0007669"/>
    <property type="project" value="UniProtKB-KW"/>
</dbReference>
<keyword evidence="4" id="KW-0547">Nucleotide-binding</keyword>
<dbReference type="Pfam" id="PF02463">
    <property type="entry name" value="SMC_N"/>
    <property type="match status" value="1"/>
</dbReference>
<keyword evidence="7 9" id="KW-0234">DNA repair</keyword>
<evidence type="ECO:0000256" key="7">
    <source>
        <dbReference type="ARBA" id="ARBA00023204"/>
    </source>
</evidence>
<sequence length="548" mass="63568">MLKQLDVKNFALIDDLEINFKEGLTALTGETGSGKSILLESLSLLFGKRSDAEFIRFGSKKAIVKGTFEIPLSLSKALDIPNVFDLTREIDESGRHLIKLNQDSITLSKLRNITSKIGLIHAQNDTFLLMDKDTYIEFIDQIDKDHMDKLMESYLLKRSIYIEKLKHLESIKHKRKETEERMEFLKIQVQELSSYQLKENEKETLEEAVDKLKNFDHIKQSLELSNQIFKSEIFQVDELYQVVKALEKIKSYDKTYEDVYRILEESYYNLEDASKTLSRALDDLDFDSQTFNQYQERLFELSKIEIKYGKTTNELIRYLNELNEELALSSDYEGYMKSSQEALKKAYDEAFEIGFKIHEKRFKLKTTFEKEILDKLKHLDLDKSKFEIQFEPVKNGQDLYENGLDQVEFMISLNEGEPLKPLAKVASGGEKARFMFALKTIFATKSDLSLVVFDEIDIGISGKTATKMANQMVELSKNIQTLVITHLPQVAAKANYHYQIYKEKIHDRMQTMIKVLTDEERILSIASMLSDDEVSHYAIEQAKALLHK</sequence>
<evidence type="ECO:0000313" key="13">
    <source>
        <dbReference type="Proteomes" id="UP000032434"/>
    </source>
</evidence>
<dbReference type="InterPro" id="IPR003395">
    <property type="entry name" value="RecF/RecN/SMC_N"/>
</dbReference>
<dbReference type="SUPFAM" id="SSF52540">
    <property type="entry name" value="P-loop containing nucleoside triphosphate hydrolases"/>
    <property type="match status" value="1"/>
</dbReference>
<feature type="domain" description="RecF/RecN/SMC N-terminal" evidence="11">
    <location>
        <begin position="1"/>
        <end position="503"/>
    </location>
</feature>
<accession>A0A061AGM9</accession>
<dbReference type="PANTHER" id="PTHR11059">
    <property type="entry name" value="DNA REPAIR PROTEIN RECN"/>
    <property type="match status" value="1"/>
</dbReference>
<dbReference type="GO" id="GO:0009432">
    <property type="term" value="P:SOS response"/>
    <property type="evidence" value="ECO:0007669"/>
    <property type="project" value="TreeGrafter"/>
</dbReference>
<dbReference type="PIRSF" id="PIRSF003128">
    <property type="entry name" value="RecN"/>
    <property type="match status" value="1"/>
</dbReference>
<dbReference type="AlphaFoldDB" id="A0A061AGM9"/>
<keyword evidence="10" id="KW-0175">Coiled coil</keyword>
<feature type="coiled-coil region" evidence="10">
    <location>
        <begin position="168"/>
        <end position="215"/>
    </location>
</feature>
<dbReference type="Proteomes" id="UP000032434">
    <property type="component" value="Chromosome 1"/>
</dbReference>
<evidence type="ECO:0000259" key="11">
    <source>
        <dbReference type="Pfam" id="PF02463"/>
    </source>
</evidence>
<evidence type="ECO:0000256" key="9">
    <source>
        <dbReference type="PIRNR" id="PIRNR003128"/>
    </source>
</evidence>
<dbReference type="HOGENOM" id="CLU_018297_3_1_14"/>
<dbReference type="GO" id="GO:0006310">
    <property type="term" value="P:DNA recombination"/>
    <property type="evidence" value="ECO:0007669"/>
    <property type="project" value="InterPro"/>
</dbReference>
<dbReference type="GO" id="GO:0043590">
    <property type="term" value="C:bacterial nucleoid"/>
    <property type="evidence" value="ECO:0007669"/>
    <property type="project" value="TreeGrafter"/>
</dbReference>
<dbReference type="STRING" id="35623.Aocu_06230"/>
<evidence type="ECO:0000313" key="12">
    <source>
        <dbReference type="EMBL" id="CDR30696.1"/>
    </source>
</evidence>
<dbReference type="FunCoup" id="A0A061AGM9">
    <property type="interactions" value="225"/>
</dbReference>
<evidence type="ECO:0000256" key="4">
    <source>
        <dbReference type="ARBA" id="ARBA00022741"/>
    </source>
</evidence>
<organism evidence="12 13">
    <name type="scientific">Acholeplasma oculi</name>
    <dbReference type="NCBI Taxonomy" id="35623"/>
    <lineage>
        <taxon>Bacteria</taxon>
        <taxon>Bacillati</taxon>
        <taxon>Mycoplasmatota</taxon>
        <taxon>Mollicutes</taxon>
        <taxon>Acholeplasmatales</taxon>
        <taxon>Acholeplasmataceae</taxon>
        <taxon>Acholeplasma</taxon>
    </lineage>
</organism>
<keyword evidence="5 9" id="KW-0227">DNA damage</keyword>
<dbReference type="CDD" id="cd03241">
    <property type="entry name" value="ABC_RecN"/>
    <property type="match status" value="1"/>
</dbReference>
<dbReference type="PATRIC" id="fig|35623.3.peg.623"/>
<proteinExistence type="inferred from homology"/>
<dbReference type="InterPro" id="IPR004604">
    <property type="entry name" value="DNA_recomb/repair_RecN"/>
</dbReference>
<dbReference type="KEGG" id="aoc:Aocu_06230"/>
<protein>
    <recommendedName>
        <fullName evidence="3 9">DNA repair protein RecN</fullName>
    </recommendedName>
    <alternativeName>
        <fullName evidence="8 9">Recombination protein N</fullName>
    </alternativeName>
</protein>
<evidence type="ECO:0000256" key="1">
    <source>
        <dbReference type="ARBA" id="ARBA00003618"/>
    </source>
</evidence>
<evidence type="ECO:0000256" key="8">
    <source>
        <dbReference type="ARBA" id="ARBA00033408"/>
    </source>
</evidence>
<dbReference type="Gene3D" id="3.40.50.300">
    <property type="entry name" value="P-loop containing nucleotide triphosphate hydrolases"/>
    <property type="match status" value="2"/>
</dbReference>
<evidence type="ECO:0000256" key="5">
    <source>
        <dbReference type="ARBA" id="ARBA00022763"/>
    </source>
</evidence>
<dbReference type="RefSeq" id="WP_045749214.1">
    <property type="nucleotide sequence ID" value="NZ_FUZK01000001.1"/>
</dbReference>